<proteinExistence type="predicted"/>
<feature type="domain" description="SnoaL-like" evidence="1">
    <location>
        <begin position="5"/>
        <end position="81"/>
    </location>
</feature>
<organism evidence="2 3">
    <name type="scientific">Candidatus Kerfeldbacteria bacterium RIFCSPHIGHO2_02_FULL_42_14</name>
    <dbReference type="NCBI Taxonomy" id="1798540"/>
    <lineage>
        <taxon>Bacteria</taxon>
        <taxon>Candidatus Kerfeldiibacteriota</taxon>
    </lineage>
</organism>
<protein>
    <recommendedName>
        <fullName evidence="1">SnoaL-like domain-containing protein</fullName>
    </recommendedName>
</protein>
<sequence length="102" mass="11856">MNIIEKLVQSINYRNFDATVELFHDACTVRDHIQDKEKTFQGKAGVRSWLEHLETDATFTFENMLMNREQATAEFSYIDTMTKKGKLKLLLEAGKIKELTIL</sequence>
<evidence type="ECO:0000259" key="1">
    <source>
        <dbReference type="Pfam" id="PF12680"/>
    </source>
</evidence>
<dbReference type="EMBL" id="MHKB01000008">
    <property type="protein sequence ID" value="OGY79570.1"/>
    <property type="molecule type" value="Genomic_DNA"/>
</dbReference>
<evidence type="ECO:0000313" key="2">
    <source>
        <dbReference type="EMBL" id="OGY79570.1"/>
    </source>
</evidence>
<dbReference type="STRING" id="1798540.A3B74_02215"/>
<comment type="caution">
    <text evidence="2">The sequence shown here is derived from an EMBL/GenBank/DDBJ whole genome shotgun (WGS) entry which is preliminary data.</text>
</comment>
<dbReference type="Gene3D" id="3.10.450.50">
    <property type="match status" value="1"/>
</dbReference>
<evidence type="ECO:0000313" key="3">
    <source>
        <dbReference type="Proteomes" id="UP000177165"/>
    </source>
</evidence>
<dbReference type="InterPro" id="IPR037401">
    <property type="entry name" value="SnoaL-like"/>
</dbReference>
<dbReference type="Proteomes" id="UP000177165">
    <property type="component" value="Unassembled WGS sequence"/>
</dbReference>
<dbReference type="AlphaFoldDB" id="A0A1G2AU67"/>
<reference evidence="2 3" key="1">
    <citation type="journal article" date="2016" name="Nat. Commun.">
        <title>Thousands of microbial genomes shed light on interconnected biogeochemical processes in an aquifer system.</title>
        <authorList>
            <person name="Anantharaman K."/>
            <person name="Brown C.T."/>
            <person name="Hug L.A."/>
            <person name="Sharon I."/>
            <person name="Castelle C.J."/>
            <person name="Probst A.J."/>
            <person name="Thomas B.C."/>
            <person name="Singh A."/>
            <person name="Wilkins M.J."/>
            <person name="Karaoz U."/>
            <person name="Brodie E.L."/>
            <person name="Williams K.H."/>
            <person name="Hubbard S.S."/>
            <person name="Banfield J.F."/>
        </authorList>
    </citation>
    <scope>NUCLEOTIDE SEQUENCE [LARGE SCALE GENOMIC DNA]</scope>
</reference>
<dbReference type="Pfam" id="PF12680">
    <property type="entry name" value="SnoaL_2"/>
    <property type="match status" value="1"/>
</dbReference>
<dbReference type="InterPro" id="IPR032710">
    <property type="entry name" value="NTF2-like_dom_sf"/>
</dbReference>
<name>A0A1G2AU67_9BACT</name>
<accession>A0A1G2AU67</accession>
<gene>
    <name evidence="2" type="ORF">A3B74_02215</name>
</gene>
<dbReference type="SUPFAM" id="SSF54427">
    <property type="entry name" value="NTF2-like"/>
    <property type="match status" value="1"/>
</dbReference>